<sequence length="461" mass="51747">MSATKSSNRCERLCIALVSDFFCPNAGGVETHIYFLAHCLLQSGHKVIVITHAYGPRMGVRYLSNGLKVYYLPFVVAYNGCSLASITGSLYWYRRIFLREGVQLVHGHSTFSSMAHEGMFHGWSMGLRTVFTDHSLFGFADASAILTNKLVLQYSLANVSRVICVSYTSKENTVLRGGLAASKVSVIPNAINSDLFKPDSHLFYNNPTTVIVLSRLVYRKGADLLTKVIPHVCAAHPTVRFIIGGEGPKRVDVEEMRERHGLQERVIMLGTLPHTQVREVLVQGQIFLNTSLTEAFCMSIVEAASCGLHVVSTRVGGIPEVLPEEFIITSDPIPNKLVIALLKAIRMREHGELMAPDEKHRAVRQMYYWPDISTRTESVYVAAMNERPPSWCEGILRYYHNGLGFGILYIWVALINMIWLLILDYFDPRKDVEGCNDILKVKSSHKGNHVQRGCNFDHEEQ</sequence>
<evidence type="ECO:0000256" key="4">
    <source>
        <dbReference type="ARBA" id="ARBA00022676"/>
    </source>
</evidence>
<protein>
    <recommendedName>
        <fullName evidence="2">phosphatidylinositol N-acetylglucosaminyltransferase</fullName>
        <ecNumber evidence="2">2.4.1.198</ecNumber>
    </recommendedName>
    <alternativeName>
        <fullName evidence="6">GlcNAc-PI synthesis protein</fullName>
    </alternativeName>
</protein>
<evidence type="ECO:0000256" key="5">
    <source>
        <dbReference type="ARBA" id="ARBA00022679"/>
    </source>
</evidence>
<dbReference type="InterPro" id="IPR001296">
    <property type="entry name" value="Glyco_trans_1"/>
</dbReference>
<accession>A0A914ZUQ3</accession>
<organism evidence="10 11">
    <name type="scientific">Parascaris univalens</name>
    <name type="common">Nematode worm</name>
    <dbReference type="NCBI Taxonomy" id="6257"/>
    <lineage>
        <taxon>Eukaryota</taxon>
        <taxon>Metazoa</taxon>
        <taxon>Ecdysozoa</taxon>
        <taxon>Nematoda</taxon>
        <taxon>Chromadorea</taxon>
        <taxon>Rhabditida</taxon>
        <taxon>Spirurina</taxon>
        <taxon>Ascaridomorpha</taxon>
        <taxon>Ascaridoidea</taxon>
        <taxon>Ascarididae</taxon>
        <taxon>Parascaris</taxon>
    </lineage>
</organism>
<dbReference type="Gene3D" id="3.40.50.2000">
    <property type="entry name" value="Glycogen Phosphorylase B"/>
    <property type="match status" value="2"/>
</dbReference>
<dbReference type="Pfam" id="PF00534">
    <property type="entry name" value="Glycos_transf_1"/>
    <property type="match status" value="1"/>
</dbReference>
<dbReference type="GO" id="GO:0000506">
    <property type="term" value="C:glycosylphosphatidylinositol-N-acetylglucosaminyltransferase (GPI-GnT) complex"/>
    <property type="evidence" value="ECO:0007669"/>
    <property type="project" value="InterPro"/>
</dbReference>
<dbReference type="EC" id="2.4.1.198" evidence="2"/>
<evidence type="ECO:0000259" key="9">
    <source>
        <dbReference type="Pfam" id="PF08288"/>
    </source>
</evidence>
<name>A0A914ZUQ3_PARUN</name>
<dbReference type="InterPro" id="IPR013234">
    <property type="entry name" value="PIGA_GPI_anchor_biosynthesis"/>
</dbReference>
<dbReference type="InterPro" id="IPR039507">
    <property type="entry name" value="PIG-A/GPI3"/>
</dbReference>
<evidence type="ECO:0000256" key="3">
    <source>
        <dbReference type="ARBA" id="ARBA00022502"/>
    </source>
</evidence>
<comment type="pathway">
    <text evidence="1">Glycolipid biosynthesis; glycosylphosphatidylinositol-anchor biosynthesis.</text>
</comment>
<dbReference type="WBParaSite" id="PgB22_g006_t02">
    <property type="protein sequence ID" value="PgB22_g006_t02"/>
    <property type="gene ID" value="PgB22_g006"/>
</dbReference>
<dbReference type="Proteomes" id="UP000887569">
    <property type="component" value="Unplaced"/>
</dbReference>
<evidence type="ECO:0000256" key="2">
    <source>
        <dbReference type="ARBA" id="ARBA00012420"/>
    </source>
</evidence>
<evidence type="ECO:0000313" key="11">
    <source>
        <dbReference type="WBParaSite" id="PgB22_g006_t02"/>
    </source>
</evidence>
<dbReference type="Pfam" id="PF08288">
    <property type="entry name" value="PIGA"/>
    <property type="match status" value="1"/>
</dbReference>
<dbReference type="FunFam" id="3.40.50.2000:FF:000528">
    <property type="entry name" value="Sulfoquinovosyl transferase SQD2"/>
    <property type="match status" value="1"/>
</dbReference>
<keyword evidence="3" id="KW-0337">GPI-anchor biosynthesis</keyword>
<dbReference type="SUPFAM" id="SSF53756">
    <property type="entry name" value="UDP-Glycosyltransferase/glycogen phosphorylase"/>
    <property type="match status" value="1"/>
</dbReference>
<reference evidence="11" key="1">
    <citation type="submission" date="2022-11" db="UniProtKB">
        <authorList>
            <consortium name="WormBaseParasite"/>
        </authorList>
    </citation>
    <scope>IDENTIFICATION</scope>
</reference>
<dbReference type="AlphaFoldDB" id="A0A914ZUQ3"/>
<keyword evidence="10" id="KW-1185">Reference proteome</keyword>
<keyword evidence="7" id="KW-0472">Membrane</keyword>
<dbReference type="GO" id="GO:0006506">
    <property type="term" value="P:GPI anchor biosynthetic process"/>
    <property type="evidence" value="ECO:0007669"/>
    <property type="project" value="UniProtKB-KW"/>
</dbReference>
<evidence type="ECO:0000256" key="6">
    <source>
        <dbReference type="ARBA" id="ARBA00032160"/>
    </source>
</evidence>
<keyword evidence="5" id="KW-0808">Transferase</keyword>
<dbReference type="PANTHER" id="PTHR45871:SF1">
    <property type="entry name" value="PHOSPHATIDYLINOSITOL N-ACETYLGLUCOSAMINYLTRANSFERASE SUBUNIT A"/>
    <property type="match status" value="1"/>
</dbReference>
<proteinExistence type="predicted"/>
<keyword evidence="4" id="KW-0328">Glycosyltransferase</keyword>
<dbReference type="CDD" id="cd03796">
    <property type="entry name" value="GT4_PIG-A-like"/>
    <property type="match status" value="1"/>
</dbReference>
<keyword evidence="7" id="KW-1133">Transmembrane helix</keyword>
<evidence type="ECO:0000313" key="10">
    <source>
        <dbReference type="Proteomes" id="UP000887569"/>
    </source>
</evidence>
<evidence type="ECO:0000259" key="8">
    <source>
        <dbReference type="Pfam" id="PF00534"/>
    </source>
</evidence>
<dbReference type="FunFam" id="3.40.50.2000:FF:000026">
    <property type="entry name" value="Phosphatidylinositol N-acetylglucosaminyltransferase subunit A"/>
    <property type="match status" value="1"/>
</dbReference>
<keyword evidence="7" id="KW-0812">Transmembrane</keyword>
<dbReference type="PANTHER" id="PTHR45871">
    <property type="entry name" value="N-ACETYLGLUCOSAMINYL-PHOSPHATIDYLINOSITOL BIOSYNTHETIC PROTEIN"/>
    <property type="match status" value="1"/>
</dbReference>
<evidence type="ECO:0000256" key="1">
    <source>
        <dbReference type="ARBA" id="ARBA00004687"/>
    </source>
</evidence>
<feature type="transmembrane region" description="Helical" evidence="7">
    <location>
        <begin position="403"/>
        <end position="422"/>
    </location>
</feature>
<dbReference type="GO" id="GO:0017176">
    <property type="term" value="F:phosphatidylinositol N-acetylglucosaminyltransferase activity"/>
    <property type="evidence" value="ECO:0007669"/>
    <property type="project" value="UniProtKB-EC"/>
</dbReference>
<feature type="domain" description="PIGA GPI anchor biosynthesis" evidence="9">
    <location>
        <begin position="52"/>
        <end position="141"/>
    </location>
</feature>
<feature type="domain" description="Glycosyl transferase family 1" evidence="8">
    <location>
        <begin position="198"/>
        <end position="349"/>
    </location>
</feature>
<evidence type="ECO:0000256" key="7">
    <source>
        <dbReference type="SAM" id="Phobius"/>
    </source>
</evidence>
<feature type="transmembrane region" description="Helical" evidence="7">
    <location>
        <begin position="70"/>
        <end position="93"/>
    </location>
</feature>